<name>A0A2T4UGL7_9ACTN</name>
<evidence type="ECO:0000259" key="2">
    <source>
        <dbReference type="Pfam" id="PF02470"/>
    </source>
</evidence>
<dbReference type="AlphaFoldDB" id="A0A2T4UGL7"/>
<evidence type="ECO:0000313" key="3">
    <source>
        <dbReference type="EMBL" id="PTL58370.1"/>
    </source>
</evidence>
<feature type="domain" description="Mce/MlaD" evidence="2">
    <location>
        <begin position="42"/>
        <end position="118"/>
    </location>
</feature>
<accession>A0A2T4UGL7</accession>
<dbReference type="InterPro" id="IPR052336">
    <property type="entry name" value="MlaD_Phospholipid_Transporter"/>
</dbReference>
<gene>
    <name evidence="3" type="ORF">C7Y72_01255</name>
</gene>
<feature type="region of interest" description="Disordered" evidence="1">
    <location>
        <begin position="420"/>
        <end position="470"/>
    </location>
</feature>
<organism evidence="3 4">
    <name type="scientific">Paraconexibacter algicola</name>
    <dbReference type="NCBI Taxonomy" id="2133960"/>
    <lineage>
        <taxon>Bacteria</taxon>
        <taxon>Bacillati</taxon>
        <taxon>Actinomycetota</taxon>
        <taxon>Thermoleophilia</taxon>
        <taxon>Solirubrobacterales</taxon>
        <taxon>Paraconexibacteraceae</taxon>
        <taxon>Paraconexibacter</taxon>
    </lineage>
</organism>
<protein>
    <submittedName>
        <fullName evidence="3">MCE family protein</fullName>
    </submittedName>
</protein>
<comment type="caution">
    <text evidence="3">The sequence shown here is derived from an EMBL/GenBank/DDBJ whole genome shotgun (WGS) entry which is preliminary data.</text>
</comment>
<dbReference type="PANTHER" id="PTHR33371">
    <property type="entry name" value="INTERMEMBRANE PHOSPHOLIPID TRANSPORT SYSTEM BINDING PROTEIN MLAD-RELATED"/>
    <property type="match status" value="1"/>
</dbReference>
<keyword evidence="4" id="KW-1185">Reference proteome</keyword>
<evidence type="ECO:0000313" key="4">
    <source>
        <dbReference type="Proteomes" id="UP000240739"/>
    </source>
</evidence>
<sequence length="470" mass="50764">MNPSEMTRSRLAIMVVFALTCFGLLLFLWVSFGGSTPLKPKGYRADVLFPEATQLAEQADVRVSGVPIGKVVDQRRDGDRTRATLQIDPRYAPLRADARAILRQKTLLGEIYVEMTPGSPGAPEIPEGGTLARGQVASTVELDEVLQAFDAPSRRNLQRWMQGWSAALKGRGTDINDAVGNLGPLLQDGGDVFATFDAQSRAVQGLVRDAGTVFRTVGRRDVATRELVTAGDQVLRTTAARRDDLRATVRALPPFLQALDRSATSTRALSRDLLPAVRDLRPVARDLKPTLDGGAALGDDLRDLSRDLSPVLSAARNGLPATTAILQAAGPLFDRLAPFSRDLEPATAFLAAYRTDFTQSWAKVAAATNRTAPTASGRQTNYLRLLLPVWNETLGFFEQRAPSNRSNPYPAPLAQRKIGPDGGYESFDCTNTGNPQVVPPLGQPPACLQQQPFDAGAGVSRFPKLSRAPE</sequence>
<dbReference type="InterPro" id="IPR003399">
    <property type="entry name" value="Mce/MlaD"/>
</dbReference>
<dbReference type="EMBL" id="PYYB01000001">
    <property type="protein sequence ID" value="PTL58370.1"/>
    <property type="molecule type" value="Genomic_DNA"/>
</dbReference>
<dbReference type="Proteomes" id="UP000240739">
    <property type="component" value="Unassembled WGS sequence"/>
</dbReference>
<proteinExistence type="predicted"/>
<dbReference type="Pfam" id="PF02470">
    <property type="entry name" value="MlaD"/>
    <property type="match status" value="1"/>
</dbReference>
<dbReference type="PANTHER" id="PTHR33371:SF4">
    <property type="entry name" value="INTERMEMBRANE PHOSPHOLIPID TRANSPORT SYSTEM BINDING PROTEIN MLAD"/>
    <property type="match status" value="1"/>
</dbReference>
<evidence type="ECO:0000256" key="1">
    <source>
        <dbReference type="SAM" id="MobiDB-lite"/>
    </source>
</evidence>
<reference evidence="3 4" key="1">
    <citation type="submission" date="2018-03" db="EMBL/GenBank/DDBJ databases">
        <title>Aquarubrobacter algicola gen. nov., sp. nov., a novel actinobacterium isolated from shallow eutrophic lake during the end of cyanobacterial harmful algal blooms.</title>
        <authorList>
            <person name="Chun S.J."/>
        </authorList>
    </citation>
    <scope>NUCLEOTIDE SEQUENCE [LARGE SCALE GENOMIC DNA]</scope>
    <source>
        <strain evidence="3 4">Seoho-28</strain>
    </source>
</reference>